<keyword evidence="1" id="KW-1133">Transmembrane helix</keyword>
<gene>
    <name evidence="2" type="ORF">H5410_018755</name>
</gene>
<proteinExistence type="predicted"/>
<sequence length="73" mass="8381">MHDQSLLLSLHHHHPPTPVGIFKISAFFYGEVIDLKNVVFHNSSLHVKPIRIPLYISMVIIFAYLTSMETIKP</sequence>
<keyword evidence="1" id="KW-0472">Membrane</keyword>
<dbReference type="Proteomes" id="UP000824120">
    <property type="component" value="Chromosome 3"/>
</dbReference>
<organism evidence="2 3">
    <name type="scientific">Solanum commersonii</name>
    <name type="common">Commerson's wild potato</name>
    <name type="synonym">Commerson's nightshade</name>
    <dbReference type="NCBI Taxonomy" id="4109"/>
    <lineage>
        <taxon>Eukaryota</taxon>
        <taxon>Viridiplantae</taxon>
        <taxon>Streptophyta</taxon>
        <taxon>Embryophyta</taxon>
        <taxon>Tracheophyta</taxon>
        <taxon>Spermatophyta</taxon>
        <taxon>Magnoliopsida</taxon>
        <taxon>eudicotyledons</taxon>
        <taxon>Gunneridae</taxon>
        <taxon>Pentapetalae</taxon>
        <taxon>asterids</taxon>
        <taxon>lamiids</taxon>
        <taxon>Solanales</taxon>
        <taxon>Solanaceae</taxon>
        <taxon>Solanoideae</taxon>
        <taxon>Solaneae</taxon>
        <taxon>Solanum</taxon>
    </lineage>
</organism>
<accession>A0A9J6A3Q7</accession>
<evidence type="ECO:0000313" key="3">
    <source>
        <dbReference type="Proteomes" id="UP000824120"/>
    </source>
</evidence>
<protein>
    <submittedName>
        <fullName evidence="2">Uncharacterized protein</fullName>
    </submittedName>
</protein>
<comment type="caution">
    <text evidence="2">The sequence shown here is derived from an EMBL/GenBank/DDBJ whole genome shotgun (WGS) entry which is preliminary data.</text>
</comment>
<reference evidence="2 3" key="1">
    <citation type="submission" date="2020-09" db="EMBL/GenBank/DDBJ databases">
        <title>De no assembly of potato wild relative species, Solanum commersonii.</title>
        <authorList>
            <person name="Cho K."/>
        </authorList>
    </citation>
    <scope>NUCLEOTIDE SEQUENCE [LARGE SCALE GENOMIC DNA]</scope>
    <source>
        <strain evidence="2">LZ3.2</strain>
        <tissue evidence="2">Leaf</tissue>
    </source>
</reference>
<keyword evidence="3" id="KW-1185">Reference proteome</keyword>
<dbReference type="EMBL" id="JACXVP010000003">
    <property type="protein sequence ID" value="KAG5618931.1"/>
    <property type="molecule type" value="Genomic_DNA"/>
</dbReference>
<dbReference type="AlphaFoldDB" id="A0A9J6A3Q7"/>
<name>A0A9J6A3Q7_SOLCO</name>
<keyword evidence="1" id="KW-0812">Transmembrane</keyword>
<feature type="transmembrane region" description="Helical" evidence="1">
    <location>
        <begin position="52"/>
        <end position="71"/>
    </location>
</feature>
<evidence type="ECO:0000313" key="2">
    <source>
        <dbReference type="EMBL" id="KAG5618931.1"/>
    </source>
</evidence>
<evidence type="ECO:0000256" key="1">
    <source>
        <dbReference type="SAM" id="Phobius"/>
    </source>
</evidence>